<dbReference type="Pfam" id="PF12824">
    <property type="entry name" value="MRP-L20"/>
    <property type="match status" value="1"/>
</dbReference>
<dbReference type="GO" id="GO:0003735">
    <property type="term" value="F:structural constituent of ribosome"/>
    <property type="evidence" value="ECO:0007669"/>
    <property type="project" value="TreeGrafter"/>
</dbReference>
<dbReference type="AlphaFoldDB" id="A0A8H7UGK2"/>
<organism evidence="1 2">
    <name type="scientific">Umbelopsis vinacea</name>
    <dbReference type="NCBI Taxonomy" id="44442"/>
    <lineage>
        <taxon>Eukaryota</taxon>
        <taxon>Fungi</taxon>
        <taxon>Fungi incertae sedis</taxon>
        <taxon>Mucoromycota</taxon>
        <taxon>Mucoromycotina</taxon>
        <taxon>Umbelopsidomycetes</taxon>
        <taxon>Umbelopsidales</taxon>
        <taxon>Umbelopsidaceae</taxon>
        <taxon>Umbelopsis</taxon>
    </lineage>
</organism>
<evidence type="ECO:0000313" key="1">
    <source>
        <dbReference type="EMBL" id="KAG2178449.1"/>
    </source>
</evidence>
<protein>
    <submittedName>
        <fullName evidence="1">Uncharacterized protein</fullName>
    </submittedName>
</protein>
<dbReference type="PANTHER" id="PTHR28266">
    <property type="entry name" value="54S RIBOSOMAL PROTEIN L20, MITOCHONDRIAL"/>
    <property type="match status" value="1"/>
</dbReference>
<accession>A0A8H7UGK2</accession>
<sequence>MLRFTQLSRHSASQIRQYATKSKTTNLTSKPRVPTVENVLPDGTIFITRLALSTPESSKAAPLLHKQAQAVNKNLGESEIAEIRKLRAENPAQWTRKALAERFGCSEFFISIVSGKKQAGVSPVGETVTETGYRKKLIHDNRVKRRAMW</sequence>
<dbReference type="InterPro" id="IPR024388">
    <property type="entry name" value="Ribosomal_mL58"/>
</dbReference>
<evidence type="ECO:0000313" key="2">
    <source>
        <dbReference type="Proteomes" id="UP000612746"/>
    </source>
</evidence>
<reference evidence="1" key="1">
    <citation type="submission" date="2020-12" db="EMBL/GenBank/DDBJ databases">
        <title>Metabolic potential, ecology and presence of endohyphal bacteria is reflected in genomic diversity of Mucoromycotina.</title>
        <authorList>
            <person name="Muszewska A."/>
            <person name="Okrasinska A."/>
            <person name="Steczkiewicz K."/>
            <person name="Drgas O."/>
            <person name="Orlowska M."/>
            <person name="Perlinska-Lenart U."/>
            <person name="Aleksandrzak-Piekarczyk T."/>
            <person name="Szatraj K."/>
            <person name="Zielenkiewicz U."/>
            <person name="Pilsyk S."/>
            <person name="Malc E."/>
            <person name="Mieczkowski P."/>
            <person name="Kruszewska J.S."/>
            <person name="Biernat P."/>
            <person name="Pawlowska J."/>
        </authorList>
    </citation>
    <scope>NUCLEOTIDE SEQUENCE</scope>
    <source>
        <strain evidence="1">WA0000051536</strain>
    </source>
</reference>
<proteinExistence type="predicted"/>
<comment type="caution">
    <text evidence="1">The sequence shown here is derived from an EMBL/GenBank/DDBJ whole genome shotgun (WGS) entry which is preliminary data.</text>
</comment>
<dbReference type="PANTHER" id="PTHR28266:SF1">
    <property type="entry name" value="LARGE RIBOSOMAL SUBUNIT PROTEIN ML58"/>
    <property type="match status" value="1"/>
</dbReference>
<dbReference type="GO" id="GO:0005762">
    <property type="term" value="C:mitochondrial large ribosomal subunit"/>
    <property type="evidence" value="ECO:0007669"/>
    <property type="project" value="TreeGrafter"/>
</dbReference>
<dbReference type="EMBL" id="JAEPRA010000011">
    <property type="protein sequence ID" value="KAG2178449.1"/>
    <property type="molecule type" value="Genomic_DNA"/>
</dbReference>
<name>A0A8H7UGK2_9FUNG</name>
<gene>
    <name evidence="1" type="ORF">INT44_001601</name>
</gene>
<keyword evidence="2" id="KW-1185">Reference proteome</keyword>
<dbReference type="Proteomes" id="UP000612746">
    <property type="component" value="Unassembled WGS sequence"/>
</dbReference>
<dbReference type="OrthoDB" id="6021263at2759"/>